<reference evidence="3" key="1">
    <citation type="submission" date="2016-05" db="EMBL/GenBank/DDBJ databases">
        <authorList>
            <person name="Lavstsen T."/>
            <person name="Jespersen J.S."/>
        </authorList>
    </citation>
    <scope>NUCLEOTIDE SEQUENCE [LARGE SCALE GENOMIC DNA]</scope>
</reference>
<sequence>MSTRLGMDDTEQIYVRPANSKYIKYGRPRNDILLRVIENKDEEVKKDIGNIPFWIMRQAGRYLPEYMEIRKKYSFIEICNNPELSSEVSIMPFKRFGCDMVVIFSDILIIFVAMGIDLKFVDNIGPILNKEIYNMNDFQKLNVDVKKVINNMYYVYDSINITKGKLNNDVPILGFVGSPFTLFTYLTKNNKKTYEHSLKFIYEHKTDTHTILNVLSNICINHLINQIDSGANVIQIFDSNADIVSKNMYKEFSLYYLKKVINIVKKNRPDVFIILFIKDNFHEDIKNLHIDVFSKIYIKNA</sequence>
<evidence type="ECO:0000313" key="3">
    <source>
        <dbReference type="EMBL" id="SBT02276.1"/>
    </source>
</evidence>
<evidence type="ECO:0000313" key="4">
    <source>
        <dbReference type="Proteomes" id="UP000078546"/>
    </source>
</evidence>
<dbReference type="PANTHER" id="PTHR21091">
    <property type="entry name" value="METHYLTETRAHYDROFOLATE:HOMOCYSTEINE METHYLTRANSFERASE RELATED"/>
    <property type="match status" value="1"/>
</dbReference>
<name>A0A1A8XEG6_PLAOA</name>
<dbReference type="EMBL" id="FLQU01000431">
    <property type="protein sequence ID" value="SBS85577.1"/>
    <property type="molecule type" value="Genomic_DNA"/>
</dbReference>
<dbReference type="SUPFAM" id="SSF51726">
    <property type="entry name" value="UROD/MetE-like"/>
    <property type="match status" value="1"/>
</dbReference>
<dbReference type="InterPro" id="IPR038071">
    <property type="entry name" value="UROD/MetE-like_sf"/>
</dbReference>
<dbReference type="Pfam" id="PF01208">
    <property type="entry name" value="URO-D"/>
    <property type="match status" value="1"/>
</dbReference>
<evidence type="ECO:0000259" key="1">
    <source>
        <dbReference type="Pfam" id="PF01208"/>
    </source>
</evidence>
<evidence type="ECO:0000313" key="5">
    <source>
        <dbReference type="Proteomes" id="UP000078560"/>
    </source>
</evidence>
<evidence type="ECO:0000313" key="2">
    <source>
        <dbReference type="EMBL" id="SBS85577.1"/>
    </source>
</evidence>
<dbReference type="Gene3D" id="3.20.20.210">
    <property type="match status" value="1"/>
</dbReference>
<dbReference type="GO" id="GO:0004853">
    <property type="term" value="F:uroporphyrinogen decarboxylase activity"/>
    <property type="evidence" value="ECO:0007669"/>
    <property type="project" value="InterPro"/>
</dbReference>
<dbReference type="Proteomes" id="UP000078560">
    <property type="component" value="Unassembled WGS sequence"/>
</dbReference>
<gene>
    <name evidence="3" type="ORF">POVCU1_075030</name>
    <name evidence="2" type="ORF">POVCU2_0032270</name>
</gene>
<dbReference type="EMBL" id="FLQV01003247">
    <property type="protein sequence ID" value="SBT02276.1"/>
    <property type="molecule type" value="Genomic_DNA"/>
</dbReference>
<organism evidence="3 4">
    <name type="scientific">Plasmodium ovale curtisi</name>
    <dbReference type="NCBI Taxonomy" id="864141"/>
    <lineage>
        <taxon>Eukaryota</taxon>
        <taxon>Sar</taxon>
        <taxon>Alveolata</taxon>
        <taxon>Apicomplexa</taxon>
        <taxon>Aconoidasida</taxon>
        <taxon>Haemosporida</taxon>
        <taxon>Plasmodiidae</taxon>
        <taxon>Plasmodium</taxon>
        <taxon>Plasmodium (Plasmodium)</taxon>
    </lineage>
</organism>
<dbReference type="GO" id="GO:0006783">
    <property type="term" value="P:heme biosynthetic process"/>
    <property type="evidence" value="ECO:0007669"/>
    <property type="project" value="TreeGrafter"/>
</dbReference>
<feature type="domain" description="Uroporphyrinogen decarboxylase (URO-D)" evidence="1">
    <location>
        <begin position="31"/>
        <end position="294"/>
    </location>
</feature>
<protein>
    <submittedName>
        <fullName evidence="3">Uroporphyrinogen III decarboxylase, putative (UROD)</fullName>
    </submittedName>
</protein>
<dbReference type="PANTHER" id="PTHR21091:SF169">
    <property type="entry name" value="UROPORPHYRINOGEN DECARBOXYLASE"/>
    <property type="match status" value="1"/>
</dbReference>
<dbReference type="Proteomes" id="UP000078546">
    <property type="component" value="Unassembled WGS sequence"/>
</dbReference>
<accession>A0A1A8XEG6</accession>
<reference evidence="4 5" key="2">
    <citation type="submission" date="2016-05" db="EMBL/GenBank/DDBJ databases">
        <authorList>
            <person name="Naeem Raeece"/>
        </authorList>
    </citation>
    <scope>NUCLEOTIDE SEQUENCE [LARGE SCALE GENOMIC DNA]</scope>
</reference>
<proteinExistence type="predicted"/>
<dbReference type="GO" id="GO:0005829">
    <property type="term" value="C:cytosol"/>
    <property type="evidence" value="ECO:0007669"/>
    <property type="project" value="TreeGrafter"/>
</dbReference>
<dbReference type="AlphaFoldDB" id="A0A1A8XEG6"/>
<dbReference type="InterPro" id="IPR000257">
    <property type="entry name" value="Uroporphyrinogen_deCOase"/>
</dbReference>